<comment type="caution">
    <text evidence="9">The sequence shown here is derived from an EMBL/GenBank/DDBJ whole genome shotgun (WGS) entry which is preliminary data.</text>
</comment>
<keyword evidence="7 8" id="KW-0807">Transducer</keyword>
<evidence type="ECO:0000256" key="1">
    <source>
        <dbReference type="ARBA" id="ARBA00004651"/>
    </source>
</evidence>
<organism evidence="9 10">
    <name type="scientific">Microctonus hyperodae</name>
    <name type="common">Parasitoid wasp</name>
    <dbReference type="NCBI Taxonomy" id="165561"/>
    <lineage>
        <taxon>Eukaryota</taxon>
        <taxon>Metazoa</taxon>
        <taxon>Ecdysozoa</taxon>
        <taxon>Arthropoda</taxon>
        <taxon>Hexapoda</taxon>
        <taxon>Insecta</taxon>
        <taxon>Pterygota</taxon>
        <taxon>Neoptera</taxon>
        <taxon>Endopterygota</taxon>
        <taxon>Hymenoptera</taxon>
        <taxon>Apocrita</taxon>
        <taxon>Ichneumonoidea</taxon>
        <taxon>Braconidae</taxon>
        <taxon>Euphorinae</taxon>
        <taxon>Microctonus</taxon>
    </lineage>
</organism>
<dbReference type="GO" id="GO:0050909">
    <property type="term" value="P:sensory perception of taste"/>
    <property type="evidence" value="ECO:0007669"/>
    <property type="project" value="InterPro"/>
</dbReference>
<dbReference type="AlphaFoldDB" id="A0AA39L044"/>
<evidence type="ECO:0000256" key="2">
    <source>
        <dbReference type="ARBA" id="ARBA00022475"/>
    </source>
</evidence>
<keyword evidence="5 8" id="KW-0472">Membrane</keyword>
<evidence type="ECO:0000313" key="10">
    <source>
        <dbReference type="Proteomes" id="UP001168972"/>
    </source>
</evidence>
<feature type="transmembrane region" description="Helical" evidence="8">
    <location>
        <begin position="105"/>
        <end position="124"/>
    </location>
</feature>
<evidence type="ECO:0000256" key="5">
    <source>
        <dbReference type="ARBA" id="ARBA00023136"/>
    </source>
</evidence>
<evidence type="ECO:0000256" key="6">
    <source>
        <dbReference type="ARBA" id="ARBA00023170"/>
    </source>
</evidence>
<reference evidence="9" key="2">
    <citation type="submission" date="2023-03" db="EMBL/GenBank/DDBJ databases">
        <authorList>
            <person name="Inwood S.N."/>
            <person name="Skelly J.G."/>
            <person name="Guhlin J."/>
            <person name="Harrop T.W.R."/>
            <person name="Goldson S.G."/>
            <person name="Dearden P.K."/>
        </authorList>
    </citation>
    <scope>NUCLEOTIDE SEQUENCE</scope>
    <source>
        <strain evidence="9">Lincoln</strain>
        <tissue evidence="9">Whole body</tissue>
    </source>
</reference>
<feature type="transmembrane region" description="Helical" evidence="8">
    <location>
        <begin position="43"/>
        <end position="65"/>
    </location>
</feature>
<dbReference type="GO" id="GO:0008049">
    <property type="term" value="P:male courtship behavior"/>
    <property type="evidence" value="ECO:0007669"/>
    <property type="project" value="TreeGrafter"/>
</dbReference>
<comment type="similarity">
    <text evidence="8">Belongs to the insect chemoreceptor superfamily. Gustatory receptor (GR) family.</text>
</comment>
<dbReference type="GO" id="GO:0030424">
    <property type="term" value="C:axon"/>
    <property type="evidence" value="ECO:0007669"/>
    <property type="project" value="TreeGrafter"/>
</dbReference>
<dbReference type="Proteomes" id="UP001168972">
    <property type="component" value="Unassembled WGS sequence"/>
</dbReference>
<sequence>MSRKKWQPKNVVEALWLIQLLSWLFSLGIIHYPIDHSRIGLSIFYTISTVSAHFILLIHTILMVLNKPGYDSRAKKVLERTSRIDNILEELNVPLDYRSIYIKSLQIITLWIIIFLTTNMTNLFWLHDEVDLLENIITICVLLHTLHGNAVVAVQVCIWIELMECRFKKVNQILLNILDTRKNGHHEWPEVPMIMTEINNPRRFPSISQNHAIDTMRITKQIHLELCCICNEISRIFGIQIATGLASSFIIVTGLTFTLYIIMVNSSKDYSDKISAAVIIILWLMGNYLKIFHINKISAKTVTEWKKTGEIIHELEIACKDNEYRDDIRQFSLQILQNPLSFNACGLVTLGYSLVHGFVGSVTTYVIILVQMYNTPE</sequence>
<keyword evidence="3 8" id="KW-0812">Transmembrane</keyword>
<dbReference type="PANTHER" id="PTHR21143:SF133">
    <property type="entry name" value="GUSTATORY AND PHEROMONE RECEPTOR 32A-RELATED"/>
    <property type="match status" value="1"/>
</dbReference>
<dbReference type="GO" id="GO:0005886">
    <property type="term" value="C:plasma membrane"/>
    <property type="evidence" value="ECO:0007669"/>
    <property type="project" value="UniProtKB-SubCell"/>
</dbReference>
<evidence type="ECO:0000313" key="9">
    <source>
        <dbReference type="EMBL" id="KAK0180308.1"/>
    </source>
</evidence>
<dbReference type="InterPro" id="IPR013604">
    <property type="entry name" value="7TM_chemorcpt"/>
</dbReference>
<comment type="subcellular location">
    <subcellularLocation>
        <location evidence="1 8">Cell membrane</location>
        <topology evidence="1 8">Multi-pass membrane protein</topology>
    </subcellularLocation>
</comment>
<evidence type="ECO:0000256" key="3">
    <source>
        <dbReference type="ARBA" id="ARBA00022692"/>
    </source>
</evidence>
<comment type="function">
    <text evidence="8">Gustatory receptor which mediates acceptance or avoidance behavior, depending on its substrates.</text>
</comment>
<dbReference type="GO" id="GO:0030425">
    <property type="term" value="C:dendrite"/>
    <property type="evidence" value="ECO:0007669"/>
    <property type="project" value="TreeGrafter"/>
</dbReference>
<dbReference type="PANTHER" id="PTHR21143">
    <property type="entry name" value="INVERTEBRATE GUSTATORY RECEPTOR"/>
    <property type="match status" value="1"/>
</dbReference>
<dbReference type="GO" id="GO:0007635">
    <property type="term" value="P:chemosensory behavior"/>
    <property type="evidence" value="ECO:0007669"/>
    <property type="project" value="TreeGrafter"/>
</dbReference>
<dbReference type="GO" id="GO:0007165">
    <property type="term" value="P:signal transduction"/>
    <property type="evidence" value="ECO:0007669"/>
    <property type="project" value="UniProtKB-KW"/>
</dbReference>
<protein>
    <recommendedName>
        <fullName evidence="8">Gustatory receptor</fullName>
    </recommendedName>
</protein>
<proteinExistence type="inferred from homology"/>
<dbReference type="Pfam" id="PF08395">
    <property type="entry name" value="7tm_7"/>
    <property type="match status" value="1"/>
</dbReference>
<feature type="transmembrane region" description="Helical" evidence="8">
    <location>
        <begin position="12"/>
        <end position="31"/>
    </location>
</feature>
<keyword evidence="10" id="KW-1185">Reference proteome</keyword>
<reference evidence="9" key="1">
    <citation type="journal article" date="2023" name="bioRxiv">
        <title>Scaffold-level genome assemblies of two parasitoid biocontrol wasps reveal the parthenogenesis mechanism and an associated novel virus.</title>
        <authorList>
            <person name="Inwood S."/>
            <person name="Skelly J."/>
            <person name="Guhlin J."/>
            <person name="Harrop T."/>
            <person name="Goldson S."/>
            <person name="Dearden P."/>
        </authorList>
    </citation>
    <scope>NUCLEOTIDE SEQUENCE</scope>
    <source>
        <strain evidence="9">Lincoln</strain>
        <tissue evidence="9">Whole body</tissue>
    </source>
</reference>
<comment type="caution">
    <text evidence="8">Lacks conserved residue(s) required for the propagation of feature annotation.</text>
</comment>
<feature type="transmembrane region" description="Helical" evidence="8">
    <location>
        <begin position="274"/>
        <end position="292"/>
    </location>
</feature>
<feature type="transmembrane region" description="Helical" evidence="8">
    <location>
        <begin position="241"/>
        <end position="262"/>
    </location>
</feature>
<gene>
    <name evidence="9" type="ORF">PV327_005967</name>
</gene>
<name>A0AA39L044_MICHY</name>
<keyword evidence="2 8" id="KW-1003">Cell membrane</keyword>
<evidence type="ECO:0000256" key="4">
    <source>
        <dbReference type="ARBA" id="ARBA00022989"/>
    </source>
</evidence>
<evidence type="ECO:0000256" key="8">
    <source>
        <dbReference type="RuleBase" id="RU363108"/>
    </source>
</evidence>
<accession>A0AA39L044</accession>
<evidence type="ECO:0000256" key="7">
    <source>
        <dbReference type="ARBA" id="ARBA00023224"/>
    </source>
</evidence>
<dbReference type="EMBL" id="JAQQBR010000003">
    <property type="protein sequence ID" value="KAK0180308.1"/>
    <property type="molecule type" value="Genomic_DNA"/>
</dbReference>
<dbReference type="GO" id="GO:0043025">
    <property type="term" value="C:neuronal cell body"/>
    <property type="evidence" value="ECO:0007669"/>
    <property type="project" value="TreeGrafter"/>
</dbReference>
<feature type="transmembrane region" description="Helical" evidence="8">
    <location>
        <begin position="136"/>
        <end position="160"/>
    </location>
</feature>
<keyword evidence="4 8" id="KW-1133">Transmembrane helix</keyword>
<keyword evidence="6 8" id="KW-0675">Receptor</keyword>